<dbReference type="PANTHER" id="PTHR43792:SF1">
    <property type="entry name" value="N-ACETYLTRANSFERASE DOMAIN-CONTAINING PROTEIN"/>
    <property type="match status" value="1"/>
</dbReference>
<dbReference type="PATRIC" id="fig|279058.17.peg.3689"/>
<dbReference type="RefSeq" id="WP_164840459.1">
    <property type="nucleotide sequence ID" value="NZ_CP013233.1"/>
</dbReference>
<keyword evidence="2" id="KW-0808">Transferase</keyword>
<feature type="domain" description="N-acetyltransferase" evidence="1">
    <location>
        <begin position="33"/>
        <end position="179"/>
    </location>
</feature>
<dbReference type="EMBL" id="CP013235">
    <property type="protein sequence ID" value="AMP11086.1"/>
    <property type="molecule type" value="Genomic_DNA"/>
</dbReference>
<dbReference type="Pfam" id="PF13302">
    <property type="entry name" value="Acetyltransf_3"/>
    <property type="match status" value="1"/>
</dbReference>
<dbReference type="AlphaFoldDB" id="A0A127PTS7"/>
<dbReference type="PANTHER" id="PTHR43792">
    <property type="entry name" value="GNAT FAMILY, PUTATIVE (AFU_ORTHOLOGUE AFUA_3G00765)-RELATED-RELATED"/>
    <property type="match status" value="1"/>
</dbReference>
<dbReference type="Gene3D" id="3.40.630.30">
    <property type="match status" value="1"/>
</dbReference>
<name>A0A127PTS7_9BURK</name>
<dbReference type="PROSITE" id="PS51186">
    <property type="entry name" value="GNAT"/>
    <property type="match status" value="1"/>
</dbReference>
<reference evidence="2 3" key="1">
    <citation type="submission" date="2015-11" db="EMBL/GenBank/DDBJ databases">
        <title>Exploring the genomic traits of fungus-feeding bacterial genus Collimonas.</title>
        <authorList>
            <person name="Song C."/>
            <person name="Schmidt R."/>
            <person name="de Jager V."/>
            <person name="Krzyzanowska D."/>
            <person name="Jongedijk E."/>
            <person name="Cankar K."/>
            <person name="Beekwilder J."/>
            <person name="van Veen A."/>
            <person name="de Boer W."/>
            <person name="van Veen J.A."/>
            <person name="Garbeva P."/>
        </authorList>
    </citation>
    <scope>NUCLEOTIDE SEQUENCE [LARGE SCALE GENOMIC DNA]</scope>
    <source>
        <strain evidence="2 3">Ter282</strain>
    </source>
</reference>
<organism evidence="2 3">
    <name type="scientific">Collimonas arenae</name>
    <dbReference type="NCBI Taxonomy" id="279058"/>
    <lineage>
        <taxon>Bacteria</taxon>
        <taxon>Pseudomonadati</taxon>
        <taxon>Pseudomonadota</taxon>
        <taxon>Betaproteobacteria</taxon>
        <taxon>Burkholderiales</taxon>
        <taxon>Oxalobacteraceae</taxon>
        <taxon>Collimonas</taxon>
    </lineage>
</organism>
<evidence type="ECO:0000313" key="2">
    <source>
        <dbReference type="EMBL" id="AMP11086.1"/>
    </source>
</evidence>
<evidence type="ECO:0000313" key="3">
    <source>
        <dbReference type="Proteomes" id="UP000071778"/>
    </source>
</evidence>
<dbReference type="InterPro" id="IPR000182">
    <property type="entry name" value="GNAT_dom"/>
</dbReference>
<dbReference type="InterPro" id="IPR016181">
    <property type="entry name" value="Acyl_CoA_acyltransferase"/>
</dbReference>
<evidence type="ECO:0000259" key="1">
    <source>
        <dbReference type="PROSITE" id="PS51186"/>
    </source>
</evidence>
<dbReference type="GO" id="GO:0016747">
    <property type="term" value="F:acyltransferase activity, transferring groups other than amino-acyl groups"/>
    <property type="evidence" value="ECO:0007669"/>
    <property type="project" value="InterPro"/>
</dbReference>
<proteinExistence type="predicted"/>
<gene>
    <name evidence="2" type="ORF">CAter282_3396</name>
</gene>
<keyword evidence="3" id="KW-1185">Reference proteome</keyword>
<dbReference type="SUPFAM" id="SSF55729">
    <property type="entry name" value="Acyl-CoA N-acyltransferases (Nat)"/>
    <property type="match status" value="1"/>
</dbReference>
<dbReference type="InterPro" id="IPR051531">
    <property type="entry name" value="N-acetyltransferase"/>
</dbReference>
<sequence>MKPGDTTLFTPRLSIEPLVAAHAEILFPHFCDPELYAFIPQQAPESLSYLTQRYRRLESRSSPDGSEIWLNWAVRLTGSDDYVGYAQAGVEADGQAMLAYFVFTPYQRQGYAAEMCQRVRDHLISVFAVRSVYALIDTRNQASIALVEKLGFKREAFLPNADYFKDANSDEYRYRYAKSG</sequence>
<dbReference type="Proteomes" id="UP000071778">
    <property type="component" value="Chromosome"/>
</dbReference>
<accession>A0A127PTS7</accession>
<protein>
    <submittedName>
        <fullName evidence="2">Acetyltransferase family protein</fullName>
    </submittedName>
</protein>